<protein>
    <submittedName>
        <fullName evidence="1">Uncharacterized protein</fullName>
    </submittedName>
</protein>
<organism evidence="1 2">
    <name type="scientific">Ignavibacterium album (strain DSM 19864 / JCM 16511 / NBRC 101810 / Mat9-16)</name>
    <dbReference type="NCBI Taxonomy" id="945713"/>
    <lineage>
        <taxon>Bacteria</taxon>
        <taxon>Pseudomonadati</taxon>
        <taxon>Ignavibacteriota</taxon>
        <taxon>Ignavibacteria</taxon>
        <taxon>Ignavibacteriales</taxon>
        <taxon>Ignavibacteriaceae</taxon>
        <taxon>Ignavibacterium</taxon>
    </lineage>
</organism>
<dbReference type="STRING" id="945713.IALB_1784"/>
<dbReference type="RefSeq" id="WP_014560642.1">
    <property type="nucleotide sequence ID" value="NC_017464.1"/>
</dbReference>
<evidence type="ECO:0000313" key="1">
    <source>
        <dbReference type="EMBL" id="AFH49491.1"/>
    </source>
</evidence>
<accession>I0AKI4</accession>
<sequence>MKMNEIIRKGLKRLSKKKMFLMYTAMLLASIYTAGNPKVQVRDSHQESERGINIEF</sequence>
<dbReference type="KEGG" id="ial:IALB_1784"/>
<dbReference type="AlphaFoldDB" id="I0AKI4"/>
<dbReference type="Proteomes" id="UP000007394">
    <property type="component" value="Chromosome"/>
</dbReference>
<dbReference type="HOGENOM" id="CLU_3008195_0_0_10"/>
<evidence type="ECO:0000313" key="2">
    <source>
        <dbReference type="Proteomes" id="UP000007394"/>
    </source>
</evidence>
<keyword evidence="2" id="KW-1185">Reference proteome</keyword>
<dbReference type="EMBL" id="CP003418">
    <property type="protein sequence ID" value="AFH49491.1"/>
    <property type="molecule type" value="Genomic_DNA"/>
</dbReference>
<proteinExistence type="predicted"/>
<gene>
    <name evidence="1" type="ordered locus">IALB_1784</name>
</gene>
<name>I0AKI4_IGNAJ</name>
<reference evidence="1 2" key="1">
    <citation type="journal article" date="2012" name="Front. Microbiol.">
        <title>Complete genome of Ignavibacterium album, a metabolically versatile, flagellated, facultative anaerobe from the phylum Chlorobi.</title>
        <authorList>
            <person name="Liu Z."/>
            <person name="Frigaard N.-U."/>
            <person name="Vogl K."/>
            <person name="Iino T."/>
            <person name="Ohkuma M."/>
            <person name="Overmann J."/>
            <person name="Bryant D.A."/>
        </authorList>
    </citation>
    <scope>NUCLEOTIDE SEQUENCE [LARGE SCALE GENOMIC DNA]</scope>
    <source>
        <strain evidence="2">DSM 19864 / JCM 16511 / NBRC 101810 / Mat9-16</strain>
    </source>
</reference>